<comment type="subcellular location">
    <subcellularLocation>
        <location evidence="1">Cytoplasm</location>
    </subcellularLocation>
    <subcellularLocation>
        <location evidence="2">Nucleus</location>
        <location evidence="2">Nucleolus</location>
    </subcellularLocation>
</comment>
<dbReference type="GO" id="GO:0003723">
    <property type="term" value="F:RNA binding"/>
    <property type="evidence" value="ECO:0007669"/>
    <property type="project" value="UniProtKB-KW"/>
</dbReference>
<evidence type="ECO:0000259" key="9">
    <source>
        <dbReference type="Pfam" id="PF03066"/>
    </source>
</evidence>
<dbReference type="GO" id="GO:0000056">
    <property type="term" value="P:ribosomal small subunit export from nucleus"/>
    <property type="evidence" value="ECO:0007669"/>
    <property type="project" value="TreeGrafter"/>
</dbReference>
<dbReference type="SUPFAM" id="SSF69203">
    <property type="entry name" value="Nucleoplasmin-like core domain"/>
    <property type="match status" value="1"/>
</dbReference>
<dbReference type="Proteomes" id="UP000694891">
    <property type="component" value="Unplaced"/>
</dbReference>
<evidence type="ECO:0000256" key="1">
    <source>
        <dbReference type="ARBA" id="ARBA00004496"/>
    </source>
</evidence>
<feature type="compositionally biased region" description="Acidic residues" evidence="8">
    <location>
        <begin position="121"/>
        <end position="136"/>
    </location>
</feature>
<organism evidence="11 12">
    <name type="scientific">Stegastes partitus</name>
    <name type="common">bicolor damselfish</name>
    <dbReference type="NCBI Taxonomy" id="144197"/>
    <lineage>
        <taxon>Eukaryota</taxon>
        <taxon>Metazoa</taxon>
        <taxon>Chordata</taxon>
        <taxon>Craniata</taxon>
        <taxon>Vertebrata</taxon>
        <taxon>Euteleostomi</taxon>
        <taxon>Actinopterygii</taxon>
        <taxon>Neopterygii</taxon>
        <taxon>Teleostei</taxon>
        <taxon>Neoteleostei</taxon>
        <taxon>Acanthomorphata</taxon>
        <taxon>Ovalentaria</taxon>
        <taxon>Pomacentridae</taxon>
        <taxon>Stegastes</taxon>
    </lineage>
</organism>
<feature type="region of interest" description="Disordered" evidence="8">
    <location>
        <begin position="121"/>
        <end position="237"/>
    </location>
</feature>
<keyword evidence="5" id="KW-0597">Phosphoprotein</keyword>
<dbReference type="InterPro" id="IPR004301">
    <property type="entry name" value="Nucleoplasmin"/>
</dbReference>
<evidence type="ECO:0000313" key="11">
    <source>
        <dbReference type="Proteomes" id="UP000694891"/>
    </source>
</evidence>
<dbReference type="GO" id="GO:1990904">
    <property type="term" value="C:ribonucleoprotein complex"/>
    <property type="evidence" value="ECO:0007669"/>
    <property type="project" value="TreeGrafter"/>
</dbReference>
<dbReference type="RefSeq" id="XP_008287840.1">
    <property type="nucleotide sequence ID" value="XM_008289618.1"/>
</dbReference>
<dbReference type="CTD" id="266985"/>
<evidence type="ECO:0000256" key="8">
    <source>
        <dbReference type="SAM" id="MobiDB-lite"/>
    </source>
</evidence>
<dbReference type="Gene3D" id="1.10.10.2100">
    <property type="match status" value="1"/>
</dbReference>
<evidence type="ECO:0000259" key="10">
    <source>
        <dbReference type="Pfam" id="PF16276"/>
    </source>
</evidence>
<dbReference type="PANTHER" id="PTHR22747">
    <property type="entry name" value="NUCLEOPLASMIN"/>
    <property type="match status" value="1"/>
</dbReference>
<dbReference type="GO" id="GO:0005813">
    <property type="term" value="C:centrosome"/>
    <property type="evidence" value="ECO:0007669"/>
    <property type="project" value="TreeGrafter"/>
</dbReference>
<dbReference type="GO" id="GO:0045944">
    <property type="term" value="P:positive regulation of transcription by RNA polymerase II"/>
    <property type="evidence" value="ECO:0007669"/>
    <property type="project" value="TreeGrafter"/>
</dbReference>
<feature type="domain" description="Nucleoplasmin core" evidence="9">
    <location>
        <begin position="15"/>
        <end position="114"/>
    </location>
</feature>
<gene>
    <name evidence="12" type="primary">npm1a</name>
</gene>
<name>A0A9Y4K4P4_9TELE</name>
<feature type="compositionally biased region" description="Acidic residues" evidence="8">
    <location>
        <begin position="160"/>
        <end position="184"/>
    </location>
</feature>
<feature type="domain" description="Nucleophosmin C-terminal" evidence="10">
    <location>
        <begin position="240"/>
        <end position="288"/>
    </location>
</feature>
<dbReference type="GO" id="GO:0005654">
    <property type="term" value="C:nucleoplasm"/>
    <property type="evidence" value="ECO:0007669"/>
    <property type="project" value="TreeGrafter"/>
</dbReference>
<dbReference type="GO" id="GO:0003682">
    <property type="term" value="F:chromatin binding"/>
    <property type="evidence" value="ECO:0007669"/>
    <property type="project" value="TreeGrafter"/>
</dbReference>
<evidence type="ECO:0000256" key="7">
    <source>
        <dbReference type="ARBA" id="ARBA00023242"/>
    </source>
</evidence>
<evidence type="ECO:0000256" key="4">
    <source>
        <dbReference type="ARBA" id="ARBA00022490"/>
    </source>
</evidence>
<dbReference type="Pfam" id="PF03066">
    <property type="entry name" value="Nucleoplasmin"/>
    <property type="match status" value="1"/>
</dbReference>
<reference evidence="12" key="1">
    <citation type="submission" date="2025-08" db="UniProtKB">
        <authorList>
            <consortium name="RefSeq"/>
        </authorList>
    </citation>
    <scope>IDENTIFICATION</scope>
</reference>
<dbReference type="GO" id="GO:0000055">
    <property type="term" value="P:ribosomal large subunit export from nucleus"/>
    <property type="evidence" value="ECO:0007669"/>
    <property type="project" value="TreeGrafter"/>
</dbReference>
<keyword evidence="7" id="KW-0539">Nucleus</keyword>
<dbReference type="GO" id="GO:0042393">
    <property type="term" value="F:histone binding"/>
    <property type="evidence" value="ECO:0007669"/>
    <property type="project" value="TreeGrafter"/>
</dbReference>
<proteinExistence type="inferred from homology"/>
<comment type="similarity">
    <text evidence="3">Belongs to the nucleoplasmin family.</text>
</comment>
<dbReference type="AlphaFoldDB" id="A0A9Y4K4P4"/>
<dbReference type="InterPro" id="IPR032569">
    <property type="entry name" value="NPM1_C"/>
</dbReference>
<dbReference type="GO" id="GO:0005730">
    <property type="term" value="C:nucleolus"/>
    <property type="evidence" value="ECO:0007669"/>
    <property type="project" value="UniProtKB-SubCell"/>
</dbReference>
<dbReference type="PANTHER" id="PTHR22747:SF42">
    <property type="entry name" value="NUCLEOPHOSMIN"/>
    <property type="match status" value="1"/>
</dbReference>
<dbReference type="GO" id="GO:0042273">
    <property type="term" value="P:ribosomal large subunit biogenesis"/>
    <property type="evidence" value="ECO:0007669"/>
    <property type="project" value="TreeGrafter"/>
</dbReference>
<dbReference type="GO" id="GO:0006338">
    <property type="term" value="P:chromatin remodeling"/>
    <property type="evidence" value="ECO:0007669"/>
    <property type="project" value="TreeGrafter"/>
</dbReference>
<evidence type="ECO:0000256" key="6">
    <source>
        <dbReference type="ARBA" id="ARBA00022884"/>
    </source>
</evidence>
<evidence type="ECO:0000256" key="2">
    <source>
        <dbReference type="ARBA" id="ARBA00004604"/>
    </source>
</evidence>
<sequence length="293" mass="32269">MNGLNDEPMAPQTFLYGCVLEAGKEVVFNPEDDDLEHQLDLRMVCVEPGTKDELHMVEVEGQDMEGQKIKAVLVSLKPSVLPSVCLGGFTITPPAVFRLKAGSGPIHISGQHLVMMEADQSFDEDDDDDDEEEEEDVKTSKKRPASSPAAKSQKKMKMDVDDDDDDDDEDDDDDDDDEESEEEETPVKAKQTPSKQKAPAQNGKSSKPGTPAANQDKTPKGKGNKSPKTPPTPKAVLTIPEIKAKILEAVTKGVTLPKVQPKFENFVKHGHRVSDPKDIAELWKWRQTLKDGK</sequence>
<keyword evidence="4" id="KW-0963">Cytoplasm</keyword>
<feature type="compositionally biased region" description="Polar residues" evidence="8">
    <location>
        <begin position="202"/>
        <end position="216"/>
    </location>
</feature>
<evidence type="ECO:0000256" key="3">
    <source>
        <dbReference type="ARBA" id="ARBA00010744"/>
    </source>
</evidence>
<dbReference type="FunFam" id="2.60.120.340:FF:000007">
    <property type="entry name" value="Nucleophosmin 1a"/>
    <property type="match status" value="1"/>
</dbReference>
<dbReference type="GO" id="GO:0042274">
    <property type="term" value="P:ribosomal small subunit biogenesis"/>
    <property type="evidence" value="ECO:0007669"/>
    <property type="project" value="TreeGrafter"/>
</dbReference>
<dbReference type="GO" id="GO:0005737">
    <property type="term" value="C:cytoplasm"/>
    <property type="evidence" value="ECO:0007669"/>
    <property type="project" value="UniProtKB-SubCell"/>
</dbReference>
<protein>
    <submittedName>
        <fullName evidence="12">Nucleophosmin 1a isoform X2</fullName>
    </submittedName>
</protein>
<accession>A0A9Y4K4P4</accession>
<dbReference type="Gene3D" id="2.60.120.340">
    <property type="entry name" value="Nucleoplasmin core domain"/>
    <property type="match status" value="1"/>
</dbReference>
<dbReference type="InterPro" id="IPR024057">
    <property type="entry name" value="Nucleoplasmin_core_dom"/>
</dbReference>
<dbReference type="InterPro" id="IPR036824">
    <property type="entry name" value="Nucleoplasmin_core_dom_sf"/>
</dbReference>
<keyword evidence="11" id="KW-1185">Reference proteome</keyword>
<keyword evidence="6" id="KW-0694">RNA-binding</keyword>
<evidence type="ECO:0000256" key="5">
    <source>
        <dbReference type="ARBA" id="ARBA00022553"/>
    </source>
</evidence>
<dbReference type="GO" id="GO:0010824">
    <property type="term" value="P:regulation of centrosome duplication"/>
    <property type="evidence" value="ECO:0007669"/>
    <property type="project" value="TreeGrafter"/>
</dbReference>
<evidence type="ECO:0000313" key="12">
    <source>
        <dbReference type="RefSeq" id="XP_008287840.1"/>
    </source>
</evidence>
<dbReference type="Pfam" id="PF16276">
    <property type="entry name" value="NPM1-C"/>
    <property type="match status" value="1"/>
</dbReference>